<proteinExistence type="predicted"/>
<protein>
    <recommendedName>
        <fullName evidence="3">YCII-related domain-containing protein</fullName>
    </recommendedName>
</protein>
<gene>
    <name evidence="1" type="ORF">GCM10009675_32630</name>
</gene>
<dbReference type="Proteomes" id="UP001500467">
    <property type="component" value="Unassembled WGS sequence"/>
</dbReference>
<accession>A0ABP4G1E2</accession>
<keyword evidence="2" id="KW-1185">Reference proteome</keyword>
<reference evidence="2" key="1">
    <citation type="journal article" date="2019" name="Int. J. Syst. Evol. Microbiol.">
        <title>The Global Catalogue of Microorganisms (GCM) 10K type strain sequencing project: providing services to taxonomists for standard genome sequencing and annotation.</title>
        <authorList>
            <consortium name="The Broad Institute Genomics Platform"/>
            <consortium name="The Broad Institute Genome Sequencing Center for Infectious Disease"/>
            <person name="Wu L."/>
            <person name="Ma J."/>
        </authorList>
    </citation>
    <scope>NUCLEOTIDE SEQUENCE [LARGE SCALE GENOMIC DNA]</scope>
    <source>
        <strain evidence="2">JCM 13022</strain>
    </source>
</reference>
<sequence>MFSRHGAAVGTDELNSTFDETAVQGQTRFGLEVEGDPEMDAALSEVAERNPFQPGFRLFRASAKLVPRKRR</sequence>
<evidence type="ECO:0000313" key="1">
    <source>
        <dbReference type="EMBL" id="GAA1209712.1"/>
    </source>
</evidence>
<comment type="caution">
    <text evidence="1">The sequence shown here is derived from an EMBL/GenBank/DDBJ whole genome shotgun (WGS) entry which is preliminary data.</text>
</comment>
<evidence type="ECO:0008006" key="3">
    <source>
        <dbReference type="Google" id="ProtNLM"/>
    </source>
</evidence>
<dbReference type="EMBL" id="BAAALM010000012">
    <property type="protein sequence ID" value="GAA1209712.1"/>
    <property type="molecule type" value="Genomic_DNA"/>
</dbReference>
<organism evidence="1 2">
    <name type="scientific">Prauserella alba</name>
    <dbReference type="NCBI Taxonomy" id="176898"/>
    <lineage>
        <taxon>Bacteria</taxon>
        <taxon>Bacillati</taxon>
        <taxon>Actinomycetota</taxon>
        <taxon>Actinomycetes</taxon>
        <taxon>Pseudonocardiales</taxon>
        <taxon>Pseudonocardiaceae</taxon>
        <taxon>Prauserella</taxon>
    </lineage>
</organism>
<name>A0ABP4G1E2_9PSEU</name>
<evidence type="ECO:0000313" key="2">
    <source>
        <dbReference type="Proteomes" id="UP001500467"/>
    </source>
</evidence>